<name>A0A174RXC2_9BACE</name>
<accession>A0A174RXC2</accession>
<sequence length="373" mass="41942">MKRKSLLFVWSYVFILSTIFISCKDTDNSVFGDDFDFPALTDANTIRFTVNVTGDWRQLNIVADGGRMVIDWGNGRMQKVEDPSSMAGGVTYRYGNKGSYNVRIWAEELQLIDISGLLISISDLHLGNMPRMKSLVLNSITDTRELNLNTFCPNVESINIGSFADLEHLEVEHCSRLRNIQIYSNPKLTSMELGNHPEVEELYCSYNGFSSFSLKGLPKLRSVDLGYNSALASLELDENNGINALLISGCAFQSVDDVLECCPSLNELSCSGNRLTELDLTKHLSIRELHCDHNRLTRLLVPEGQYFGHLYCHSNQLGEAALKTLFVSLGQVPKPTPEYPRPPQCRISYSDNPGNKESLKEILKEKNWIVDEK</sequence>
<dbReference type="PANTHER" id="PTHR47566">
    <property type="match status" value="1"/>
</dbReference>
<evidence type="ECO:0000313" key="4">
    <source>
        <dbReference type="Proteomes" id="UP000095657"/>
    </source>
</evidence>
<dbReference type="EMBL" id="CZAI01000008">
    <property type="protein sequence ID" value="CUP87835.1"/>
    <property type="molecule type" value="Genomic_DNA"/>
</dbReference>
<keyword evidence="2" id="KW-0677">Repeat</keyword>
<keyword evidence="1" id="KW-0433">Leucine-rich repeat</keyword>
<dbReference type="PANTHER" id="PTHR47566:SF1">
    <property type="entry name" value="PROTEIN NUD1"/>
    <property type="match status" value="1"/>
</dbReference>
<proteinExistence type="predicted"/>
<dbReference type="InterPro" id="IPR052574">
    <property type="entry name" value="CDIRP"/>
</dbReference>
<dbReference type="RefSeq" id="WP_055173100.1">
    <property type="nucleotide sequence ID" value="NZ_CZAI01000008.1"/>
</dbReference>
<dbReference type="STRING" id="47678.ERS852494_03309"/>
<evidence type="ECO:0000313" key="3">
    <source>
        <dbReference type="EMBL" id="CUP87835.1"/>
    </source>
</evidence>
<organism evidence="3 4">
    <name type="scientific">Bacteroides caccae</name>
    <dbReference type="NCBI Taxonomy" id="47678"/>
    <lineage>
        <taxon>Bacteria</taxon>
        <taxon>Pseudomonadati</taxon>
        <taxon>Bacteroidota</taxon>
        <taxon>Bacteroidia</taxon>
        <taxon>Bacteroidales</taxon>
        <taxon>Bacteroidaceae</taxon>
        <taxon>Bacteroides</taxon>
    </lineage>
</organism>
<dbReference type="Gene3D" id="3.80.10.10">
    <property type="entry name" value="Ribonuclease Inhibitor"/>
    <property type="match status" value="1"/>
</dbReference>
<dbReference type="AlphaFoldDB" id="A0A174RXC2"/>
<dbReference type="InterPro" id="IPR032675">
    <property type="entry name" value="LRR_dom_sf"/>
</dbReference>
<reference evidence="3 4" key="1">
    <citation type="submission" date="2015-09" db="EMBL/GenBank/DDBJ databases">
        <authorList>
            <consortium name="Pathogen Informatics"/>
        </authorList>
    </citation>
    <scope>NUCLEOTIDE SEQUENCE [LARGE SCALE GENOMIC DNA]</scope>
    <source>
        <strain evidence="3 4">2789STDY5834880</strain>
    </source>
</reference>
<dbReference type="GO" id="GO:0035591">
    <property type="term" value="F:signaling adaptor activity"/>
    <property type="evidence" value="ECO:0007669"/>
    <property type="project" value="TreeGrafter"/>
</dbReference>
<dbReference type="Proteomes" id="UP000095657">
    <property type="component" value="Unassembled WGS sequence"/>
</dbReference>
<evidence type="ECO:0000256" key="2">
    <source>
        <dbReference type="ARBA" id="ARBA00022737"/>
    </source>
</evidence>
<dbReference type="SUPFAM" id="SSF52047">
    <property type="entry name" value="RNI-like"/>
    <property type="match status" value="1"/>
</dbReference>
<gene>
    <name evidence="3" type="primary">inlJ</name>
    <name evidence="3" type="ORF">ERS852494_03309</name>
</gene>
<protein>
    <submittedName>
        <fullName evidence="3">Peptidoglycan binding protein</fullName>
    </submittedName>
</protein>
<evidence type="ECO:0000256" key="1">
    <source>
        <dbReference type="ARBA" id="ARBA00022614"/>
    </source>
</evidence>
<dbReference type="PROSITE" id="PS51257">
    <property type="entry name" value="PROKAR_LIPOPROTEIN"/>
    <property type="match status" value="1"/>
</dbReference>